<keyword evidence="3" id="KW-0677">Repeat</keyword>
<dbReference type="InterPro" id="IPR035642">
    <property type="entry name" value="MraZ_N"/>
</dbReference>
<organism evidence="9 10">
    <name type="scientific">Levilinea saccharolytica</name>
    <dbReference type="NCBI Taxonomy" id="229921"/>
    <lineage>
        <taxon>Bacteria</taxon>
        <taxon>Bacillati</taxon>
        <taxon>Chloroflexota</taxon>
        <taxon>Anaerolineae</taxon>
        <taxon>Anaerolineales</taxon>
        <taxon>Anaerolineaceae</taxon>
        <taxon>Levilinea</taxon>
    </lineage>
</organism>
<dbReference type="PROSITE" id="PS51740">
    <property type="entry name" value="SPOVT_ABRB"/>
    <property type="match status" value="2"/>
</dbReference>
<dbReference type="InterPro" id="IPR037914">
    <property type="entry name" value="SpoVT-AbrB_sf"/>
</dbReference>
<keyword evidence="2 7" id="KW-0963">Cytoplasm</keyword>
<dbReference type="OrthoDB" id="9807753at2"/>
<evidence type="ECO:0000256" key="2">
    <source>
        <dbReference type="ARBA" id="ARBA00022490"/>
    </source>
</evidence>
<feature type="domain" description="SpoVT-AbrB" evidence="8">
    <location>
        <begin position="76"/>
        <end position="119"/>
    </location>
</feature>
<accession>A0A0P6YEZ3</accession>
<evidence type="ECO:0000256" key="1">
    <source>
        <dbReference type="ARBA" id="ARBA00013860"/>
    </source>
</evidence>
<evidence type="ECO:0000259" key="8">
    <source>
        <dbReference type="PROSITE" id="PS51740"/>
    </source>
</evidence>
<dbReference type="GO" id="GO:0000976">
    <property type="term" value="F:transcription cis-regulatory region binding"/>
    <property type="evidence" value="ECO:0007669"/>
    <property type="project" value="TreeGrafter"/>
</dbReference>
<dbReference type="GO" id="GO:2000143">
    <property type="term" value="P:negative regulation of DNA-templated transcription initiation"/>
    <property type="evidence" value="ECO:0007669"/>
    <property type="project" value="TreeGrafter"/>
</dbReference>
<comment type="similarity">
    <text evidence="7">Belongs to the MraZ family.</text>
</comment>
<dbReference type="InterPro" id="IPR003444">
    <property type="entry name" value="MraZ"/>
</dbReference>
<dbReference type="RefSeq" id="WP_062417676.1">
    <property type="nucleotide sequence ID" value="NZ_DF967974.1"/>
</dbReference>
<dbReference type="InterPro" id="IPR020603">
    <property type="entry name" value="MraZ_dom"/>
</dbReference>
<dbReference type="NCBIfam" id="TIGR00242">
    <property type="entry name" value="division/cell wall cluster transcriptional repressor MraZ"/>
    <property type="match status" value="1"/>
</dbReference>
<comment type="caution">
    <text evidence="9">The sequence shown here is derived from an EMBL/GenBank/DDBJ whole genome shotgun (WGS) entry which is preliminary data.</text>
</comment>
<evidence type="ECO:0000256" key="6">
    <source>
        <dbReference type="ARBA" id="ARBA00023163"/>
    </source>
</evidence>
<feature type="domain" description="SpoVT-AbrB" evidence="8">
    <location>
        <begin position="5"/>
        <end position="47"/>
    </location>
</feature>
<keyword evidence="6 7" id="KW-0804">Transcription</keyword>
<dbReference type="GO" id="GO:0009295">
    <property type="term" value="C:nucleoid"/>
    <property type="evidence" value="ECO:0007669"/>
    <property type="project" value="UniProtKB-SubCell"/>
</dbReference>
<dbReference type="InterPro" id="IPR007159">
    <property type="entry name" value="SpoVT-AbrB_dom"/>
</dbReference>
<protein>
    <recommendedName>
        <fullName evidence="1 7">Transcriptional regulator MraZ</fullName>
    </recommendedName>
</protein>
<keyword evidence="5 7" id="KW-0238">DNA-binding</keyword>
<sequence length="145" mass="16493">MFLGQFEHNLDNKGRLMMPARFRELLETGAYLTQGFDNNLTVLTAASFEAMYRAVNEMSLTDPRTRLLRRLLFSNAVRVEFDKTGRVLIPPFLRDAANLRETVMVIGVGDSIEIWSKEAWAAQEAQIQDPDFKMDGFAALNLPVH</sequence>
<dbReference type="InterPro" id="IPR035644">
    <property type="entry name" value="MraZ_C"/>
</dbReference>
<keyword evidence="10" id="KW-1185">Reference proteome</keyword>
<dbReference type="SUPFAM" id="SSF89447">
    <property type="entry name" value="AbrB/MazE/MraZ-like"/>
    <property type="match status" value="1"/>
</dbReference>
<dbReference type="Proteomes" id="UP000050501">
    <property type="component" value="Unassembled WGS sequence"/>
</dbReference>
<comment type="subcellular location">
    <subcellularLocation>
        <location evidence="7">Cytoplasm</location>
        <location evidence="7">Nucleoid</location>
    </subcellularLocation>
</comment>
<dbReference type="EMBL" id="LGCM01000039">
    <property type="protein sequence ID" value="KPL80707.1"/>
    <property type="molecule type" value="Genomic_DNA"/>
</dbReference>
<evidence type="ECO:0000256" key="4">
    <source>
        <dbReference type="ARBA" id="ARBA00023015"/>
    </source>
</evidence>
<dbReference type="Gene3D" id="3.40.1550.20">
    <property type="entry name" value="Transcriptional regulator MraZ domain"/>
    <property type="match status" value="1"/>
</dbReference>
<keyword evidence="4 7" id="KW-0805">Transcription regulation</keyword>
<evidence type="ECO:0000256" key="3">
    <source>
        <dbReference type="ARBA" id="ARBA00022737"/>
    </source>
</evidence>
<proteinExistence type="inferred from homology"/>
<dbReference type="GO" id="GO:0005737">
    <property type="term" value="C:cytoplasm"/>
    <property type="evidence" value="ECO:0007669"/>
    <property type="project" value="UniProtKB-UniRule"/>
</dbReference>
<dbReference type="InterPro" id="IPR038619">
    <property type="entry name" value="MraZ_sf"/>
</dbReference>
<dbReference type="CDD" id="cd16320">
    <property type="entry name" value="MraZ_N"/>
    <property type="match status" value="1"/>
</dbReference>
<dbReference type="PANTHER" id="PTHR34701">
    <property type="entry name" value="TRANSCRIPTIONAL REGULATOR MRAZ"/>
    <property type="match status" value="1"/>
</dbReference>
<dbReference type="STRING" id="229921.ADN01_11290"/>
<evidence type="ECO:0000313" key="9">
    <source>
        <dbReference type="EMBL" id="KPL80707.1"/>
    </source>
</evidence>
<dbReference type="HAMAP" id="MF_01008">
    <property type="entry name" value="MraZ"/>
    <property type="match status" value="1"/>
</dbReference>
<dbReference type="GO" id="GO:0003700">
    <property type="term" value="F:DNA-binding transcription factor activity"/>
    <property type="evidence" value="ECO:0007669"/>
    <property type="project" value="UniProtKB-UniRule"/>
</dbReference>
<dbReference type="AlphaFoldDB" id="A0A0P6YEZ3"/>
<reference evidence="9 10" key="1">
    <citation type="submission" date="2015-07" db="EMBL/GenBank/DDBJ databases">
        <title>Genome sequence of Levilinea saccharolytica DSM 16555.</title>
        <authorList>
            <person name="Hemp J."/>
            <person name="Ward L.M."/>
            <person name="Pace L.A."/>
            <person name="Fischer W.W."/>
        </authorList>
    </citation>
    <scope>NUCLEOTIDE SEQUENCE [LARGE SCALE GENOMIC DNA]</scope>
    <source>
        <strain evidence="9 10">KIBI-1</strain>
    </source>
</reference>
<gene>
    <name evidence="7" type="primary">mraZ</name>
    <name evidence="9" type="ORF">ADN01_11290</name>
</gene>
<evidence type="ECO:0000313" key="10">
    <source>
        <dbReference type="Proteomes" id="UP000050501"/>
    </source>
</evidence>
<comment type="subunit">
    <text evidence="7">Forms oligomers.</text>
</comment>
<dbReference type="Pfam" id="PF02381">
    <property type="entry name" value="MraZ"/>
    <property type="match status" value="2"/>
</dbReference>
<evidence type="ECO:0000256" key="5">
    <source>
        <dbReference type="ARBA" id="ARBA00023125"/>
    </source>
</evidence>
<dbReference type="PANTHER" id="PTHR34701:SF1">
    <property type="entry name" value="TRANSCRIPTIONAL REGULATOR MRAZ"/>
    <property type="match status" value="1"/>
</dbReference>
<dbReference type="CDD" id="cd16321">
    <property type="entry name" value="MraZ_C"/>
    <property type="match status" value="1"/>
</dbReference>
<name>A0A0P6YEZ3_9CHLR</name>
<evidence type="ECO:0000256" key="7">
    <source>
        <dbReference type="HAMAP-Rule" id="MF_01008"/>
    </source>
</evidence>